<keyword evidence="2" id="KW-1185">Reference proteome</keyword>
<dbReference type="OrthoDB" id="9786913at2"/>
<proteinExistence type="predicted"/>
<evidence type="ECO:0000313" key="2">
    <source>
        <dbReference type="Proteomes" id="UP000076964"/>
    </source>
</evidence>
<name>A0A177E9E5_9BACT</name>
<protein>
    <recommendedName>
        <fullName evidence="3">Zinc finger/thioredoxin putative domain-containing protein</fullName>
    </recommendedName>
</protein>
<dbReference type="STRING" id="1795632.TH606_01605"/>
<dbReference type="EMBL" id="LSFI01000005">
    <property type="protein sequence ID" value="OAG28428.1"/>
    <property type="molecule type" value="Genomic_DNA"/>
</dbReference>
<sequence>MVSEVKCLNCGKRFRLKGESPSSNFFSVPCPECGGTLEPVSRDLREKEDGVEGIEEPTLLIDKSLALVFWDITEEKTQLLKDLTKAGYEVRLLKKPSLLTQWLRFETPSLIVLAAEDKEKIRPYIDILNSLPMPERRQIFVVWITSKARTLDPRLAFLASVEIVVNTSDISRFSDILARGQKIWRDFYYPFKQVEEALAKEI</sequence>
<evidence type="ECO:0008006" key="3">
    <source>
        <dbReference type="Google" id="ProtNLM"/>
    </source>
</evidence>
<comment type="caution">
    <text evidence="1">The sequence shown here is derived from an EMBL/GenBank/DDBJ whole genome shotgun (WGS) entry which is preliminary data.</text>
</comment>
<reference evidence="1 2" key="1">
    <citation type="submission" date="2016-02" db="EMBL/GenBank/DDBJ databases">
        <title>Draft genome sequence of Thermodesulfatator sp. S606.</title>
        <authorList>
            <person name="Lai Q."/>
            <person name="Cao J."/>
            <person name="Dupont S."/>
            <person name="Shao Z."/>
            <person name="Jebbar M."/>
            <person name="Alain K."/>
        </authorList>
    </citation>
    <scope>NUCLEOTIDE SEQUENCE [LARGE SCALE GENOMIC DNA]</scope>
    <source>
        <strain evidence="1 2">S606</strain>
    </source>
</reference>
<evidence type="ECO:0000313" key="1">
    <source>
        <dbReference type="EMBL" id="OAG28428.1"/>
    </source>
</evidence>
<dbReference type="Proteomes" id="UP000076964">
    <property type="component" value="Unassembled WGS sequence"/>
</dbReference>
<gene>
    <name evidence="1" type="ORF">TH606_01605</name>
</gene>
<organism evidence="1 2">
    <name type="scientific">Thermodesulfatator autotrophicus</name>
    <dbReference type="NCBI Taxonomy" id="1795632"/>
    <lineage>
        <taxon>Bacteria</taxon>
        <taxon>Pseudomonadati</taxon>
        <taxon>Thermodesulfobacteriota</taxon>
        <taxon>Thermodesulfobacteria</taxon>
        <taxon>Thermodesulfobacteriales</taxon>
        <taxon>Thermodesulfatatoraceae</taxon>
        <taxon>Thermodesulfatator</taxon>
    </lineage>
</organism>
<accession>A0A177E9E5</accession>
<dbReference type="AlphaFoldDB" id="A0A177E9E5"/>